<dbReference type="AlphaFoldDB" id="A0A7U2QQZ8"/>
<feature type="transmembrane region" description="Helical" evidence="1">
    <location>
        <begin position="49"/>
        <end position="75"/>
    </location>
</feature>
<name>A0A7U2QQZ8_ASPFN</name>
<sequence length="147" mass="16554">MLVIAVWHFPIVSGFIWLGLFLPTNYSIDKQWPHRDARSPAWEKVPIHTVCAYSSILLFIAGSLGLMLLSCFDYIHYMSVHYSSLALFIAAHSICAILLVVQSTLACIASRWQHRMMFTIFIIRASLGIIEATLGIFLLQQSVSRPG</sequence>
<gene>
    <name evidence="2" type="ORF">F9C07_2276740</name>
</gene>
<keyword evidence="1" id="KW-1133">Transmembrane helix</keyword>
<dbReference type="VEuPathDB" id="FungiDB:F9C07_2276740"/>
<organism evidence="2 3">
    <name type="scientific">Aspergillus flavus (strain ATCC 200026 / FGSC A1120 / IAM 13836 / NRRL 3357 / JCM 12722 / SRRC 167)</name>
    <dbReference type="NCBI Taxonomy" id="332952"/>
    <lineage>
        <taxon>Eukaryota</taxon>
        <taxon>Fungi</taxon>
        <taxon>Dikarya</taxon>
        <taxon>Ascomycota</taxon>
        <taxon>Pezizomycotina</taxon>
        <taxon>Eurotiomycetes</taxon>
        <taxon>Eurotiomycetidae</taxon>
        <taxon>Eurotiales</taxon>
        <taxon>Aspergillaceae</taxon>
        <taxon>Aspergillus</taxon>
        <taxon>Aspergillus subgen. Circumdati</taxon>
    </lineage>
</organism>
<dbReference type="VEuPathDB" id="FungiDB:AFLA_012232"/>
<feature type="transmembrane region" description="Helical" evidence="1">
    <location>
        <begin position="87"/>
        <end position="109"/>
    </location>
</feature>
<keyword evidence="1" id="KW-0812">Transmembrane</keyword>
<accession>A0A7U2QQZ8</accession>
<evidence type="ECO:0000313" key="3">
    <source>
        <dbReference type="Proteomes" id="UP000596276"/>
    </source>
</evidence>
<proteinExistence type="predicted"/>
<dbReference type="EMBL" id="CP044622">
    <property type="protein sequence ID" value="QRD81283.1"/>
    <property type="molecule type" value="Genomic_DNA"/>
</dbReference>
<evidence type="ECO:0000313" key="2">
    <source>
        <dbReference type="EMBL" id="QRD81283.1"/>
    </source>
</evidence>
<feature type="transmembrane region" description="Helical" evidence="1">
    <location>
        <begin position="6"/>
        <end position="28"/>
    </location>
</feature>
<evidence type="ECO:0000256" key="1">
    <source>
        <dbReference type="SAM" id="Phobius"/>
    </source>
</evidence>
<keyword evidence="1" id="KW-0472">Membrane</keyword>
<keyword evidence="3" id="KW-1185">Reference proteome</keyword>
<feature type="transmembrane region" description="Helical" evidence="1">
    <location>
        <begin position="121"/>
        <end position="139"/>
    </location>
</feature>
<dbReference type="Proteomes" id="UP000596276">
    <property type="component" value="Chromosome 2"/>
</dbReference>
<feature type="non-terminal residue" evidence="2">
    <location>
        <position position="147"/>
    </location>
</feature>
<protein>
    <submittedName>
        <fullName evidence="2">Uncharacterized protein</fullName>
    </submittedName>
</protein>
<reference evidence="3" key="1">
    <citation type="journal article" date="2021" name="G3 (Bethesda)">
        <title>Chromosome assembled and annotated genome sequence of Aspergillus flavus NRRL 3357.</title>
        <authorList>
            <person name="Skerker J.M."/>
            <person name="Pianalto K.M."/>
            <person name="Mondo S.J."/>
            <person name="Yang K."/>
            <person name="Arkin A.P."/>
            <person name="Keller N.P."/>
            <person name="Grigoriev I.V."/>
            <person name="Louise Glass N.L."/>
        </authorList>
    </citation>
    <scope>NUCLEOTIDE SEQUENCE [LARGE SCALE GENOMIC DNA]</scope>
    <source>
        <strain evidence="3">ATCC 200026 / FGSC A1120 / IAM 13836 / NRRL 3357 / JCM 12722 / SRRC 167</strain>
    </source>
</reference>